<accession>A0A6P1M9S5</accession>
<dbReference type="Proteomes" id="UP000463883">
    <property type="component" value="Chromosome"/>
</dbReference>
<dbReference type="AlphaFoldDB" id="A0A6P1M9S5"/>
<proteinExistence type="predicted"/>
<dbReference type="RefSeq" id="WP_162361153.1">
    <property type="nucleotide sequence ID" value="NZ_CP047591.1"/>
</dbReference>
<protein>
    <submittedName>
        <fullName evidence="3">PH domain-containing protein</fullName>
    </submittedName>
</protein>
<feature type="domain" description="YdbS-like PH" evidence="2">
    <location>
        <begin position="389"/>
        <end position="445"/>
    </location>
</feature>
<feature type="domain" description="YdbS-like PH" evidence="2">
    <location>
        <begin position="57"/>
        <end position="114"/>
    </location>
</feature>
<feature type="transmembrane region" description="Helical" evidence="1">
    <location>
        <begin position="350"/>
        <end position="383"/>
    </location>
</feature>
<organism evidence="3 4">
    <name type="scientific">Aminipila terrae</name>
    <dbReference type="NCBI Taxonomy" id="2697030"/>
    <lineage>
        <taxon>Bacteria</taxon>
        <taxon>Bacillati</taxon>
        <taxon>Bacillota</taxon>
        <taxon>Clostridia</taxon>
        <taxon>Peptostreptococcales</taxon>
        <taxon>Anaerovoracaceae</taxon>
        <taxon>Aminipila</taxon>
    </lineage>
</organism>
<keyword evidence="4" id="KW-1185">Reference proteome</keyword>
<keyword evidence="1" id="KW-0472">Membrane</keyword>
<dbReference type="Pfam" id="PF03703">
    <property type="entry name" value="bPH_2"/>
    <property type="match status" value="3"/>
</dbReference>
<gene>
    <name evidence="3" type="ORF">Ami3637_02340</name>
</gene>
<evidence type="ECO:0000313" key="3">
    <source>
        <dbReference type="EMBL" id="QHI71380.1"/>
    </source>
</evidence>
<name>A0A6P1M9S5_9FIRM</name>
<dbReference type="PANTHER" id="PTHR34473">
    <property type="entry name" value="UPF0699 TRANSMEMBRANE PROTEIN YDBS"/>
    <property type="match status" value="1"/>
</dbReference>
<dbReference type="KEGG" id="amic:Ami3637_02340"/>
<reference evidence="3 4" key="1">
    <citation type="submission" date="2020-01" db="EMBL/GenBank/DDBJ databases">
        <title>Genomic analysis of Aminipila sp. CBA3637.</title>
        <authorList>
            <person name="Kim Y.B."/>
            <person name="Roh S.W."/>
        </authorList>
    </citation>
    <scope>NUCLEOTIDE SEQUENCE [LARGE SCALE GENOMIC DNA]</scope>
    <source>
        <strain evidence="3 4">CBA3637</strain>
    </source>
</reference>
<dbReference type="PANTHER" id="PTHR34473:SF2">
    <property type="entry name" value="UPF0699 TRANSMEMBRANE PROTEIN YDBT"/>
    <property type="match status" value="1"/>
</dbReference>
<dbReference type="InterPro" id="IPR005182">
    <property type="entry name" value="YdbS-like_PH"/>
</dbReference>
<dbReference type="PIRSF" id="PIRSF026631">
    <property type="entry name" value="UCP026631"/>
    <property type="match status" value="1"/>
</dbReference>
<feature type="transmembrane region" description="Helical" evidence="1">
    <location>
        <begin position="183"/>
        <end position="207"/>
    </location>
</feature>
<sequence>MNTFKAIWYIIAMFVFQFLDALKDIKMQSIPSKSVLFGLIIFFVVIMFFFTFNLLKWWKTKIYIEGDTFILERNQLSQSKTTVKLSSISTVNLQQNIFEKIFDVYTLQLDINSSVTANKTDFNLVFDDKTAFAFRDYILASLDKENSHGNLDSEQHSVNTMNQKSETKPIISFGFKDVMRHCVLSFSFLGGIYATAIVIVAIGAFYTSNEKMHHVIMPAIFSLLIAVVPFIYKSVTAFLLYHNFVLEKNGDKLIVSYGLFTRKQFTLPLDKTNALIIKQPFQARFFNLCYGEIINVGMGDAGENQSPIFCLLVKYETLQSVIRQIAPQFVMEGKEQKSPKPAIVPVLTKWALWGILFLAGFIIFYKWWIGLIILIFFIICGILSHATKGLNIDENKLSITTGVFDKRTITTAYSKLQNATAKYGPISRRLGIAHGSVSILSSSANQINDIGYFPKEQFDIISQQIISHDSIN</sequence>
<dbReference type="EMBL" id="CP047591">
    <property type="protein sequence ID" value="QHI71380.1"/>
    <property type="molecule type" value="Genomic_DNA"/>
</dbReference>
<feature type="transmembrane region" description="Helical" evidence="1">
    <location>
        <begin position="34"/>
        <end position="55"/>
    </location>
</feature>
<keyword evidence="1" id="KW-1133">Transmembrane helix</keyword>
<keyword evidence="1" id="KW-0812">Transmembrane</keyword>
<evidence type="ECO:0000256" key="1">
    <source>
        <dbReference type="SAM" id="Phobius"/>
    </source>
</evidence>
<evidence type="ECO:0000259" key="2">
    <source>
        <dbReference type="Pfam" id="PF03703"/>
    </source>
</evidence>
<feature type="transmembrane region" description="Helical" evidence="1">
    <location>
        <begin position="219"/>
        <end position="241"/>
    </location>
</feature>
<feature type="transmembrane region" description="Helical" evidence="1">
    <location>
        <begin position="6"/>
        <end position="22"/>
    </location>
</feature>
<feature type="domain" description="YdbS-like PH" evidence="2">
    <location>
        <begin position="243"/>
        <end position="296"/>
    </location>
</feature>
<evidence type="ECO:0000313" key="4">
    <source>
        <dbReference type="Proteomes" id="UP000463883"/>
    </source>
</evidence>
<dbReference type="InterPro" id="IPR014529">
    <property type="entry name" value="UCP026631"/>
</dbReference>